<comment type="caution">
    <text evidence="6">The sequence shown here is derived from an EMBL/GenBank/DDBJ whole genome shotgun (WGS) entry which is preliminary data.</text>
</comment>
<evidence type="ECO:0000313" key="6">
    <source>
        <dbReference type="EMBL" id="RDL01085.1"/>
    </source>
</evidence>
<dbReference type="Proteomes" id="UP000254912">
    <property type="component" value="Unassembled WGS sequence"/>
</dbReference>
<evidence type="ECO:0000256" key="5">
    <source>
        <dbReference type="ARBA" id="ARBA00023136"/>
    </source>
</evidence>
<dbReference type="CDD" id="cd03259">
    <property type="entry name" value="ABC_Carb_Solutes_like"/>
    <property type="match status" value="1"/>
</dbReference>
<dbReference type="GO" id="GO:0016887">
    <property type="term" value="F:ATP hydrolysis activity"/>
    <property type="evidence" value="ECO:0007669"/>
    <property type="project" value="InterPro"/>
</dbReference>
<reference evidence="6 7" key="1">
    <citation type="submission" date="2018-07" db="EMBL/GenBank/DDBJ databases">
        <title>Genomic Encyclopedia of Type Strains, Phase III (KMG-III): the genomes of soil and plant-associated and newly described type strains.</title>
        <authorList>
            <person name="Whitman W."/>
        </authorList>
    </citation>
    <scope>NUCLEOTIDE SEQUENCE [LARGE SCALE GENOMIC DNA]</scope>
    <source>
        <strain evidence="6 7">CECT 7031</strain>
    </source>
</reference>
<dbReference type="Gene3D" id="3.40.50.300">
    <property type="entry name" value="P-loop containing nucleotide triphosphate hydrolases"/>
    <property type="match status" value="1"/>
</dbReference>
<dbReference type="PANTHER" id="PTHR43875">
    <property type="entry name" value="MALTODEXTRIN IMPORT ATP-BINDING PROTEIN MSMX"/>
    <property type="match status" value="1"/>
</dbReference>
<dbReference type="InterPro" id="IPR003439">
    <property type="entry name" value="ABC_transporter-like_ATP-bd"/>
</dbReference>
<keyword evidence="1" id="KW-0813">Transport</keyword>
<dbReference type="PROSITE" id="PS50893">
    <property type="entry name" value="ABC_TRANSPORTER_2"/>
    <property type="match status" value="1"/>
</dbReference>
<dbReference type="PANTHER" id="PTHR43875:SF1">
    <property type="entry name" value="OSMOPROTECTIVE COMPOUNDS UPTAKE ATP-BINDING PROTEIN GGTA"/>
    <property type="match status" value="1"/>
</dbReference>
<dbReference type="InterPro" id="IPR008995">
    <property type="entry name" value="Mo/tungstate-bd_C_term_dom"/>
</dbReference>
<keyword evidence="4 6" id="KW-0067">ATP-binding</keyword>
<name>A0A288Q7P1_9LACO</name>
<keyword evidence="5" id="KW-0472">Membrane</keyword>
<evidence type="ECO:0000256" key="1">
    <source>
        <dbReference type="ARBA" id="ARBA00022448"/>
    </source>
</evidence>
<dbReference type="Pfam" id="PF00005">
    <property type="entry name" value="ABC_tran"/>
    <property type="match status" value="1"/>
</dbReference>
<dbReference type="AlphaFoldDB" id="A0A288Q7P1"/>
<dbReference type="KEGG" id="wso:WSWS_01492"/>
<accession>A0A288Q7P1</accession>
<evidence type="ECO:0000256" key="3">
    <source>
        <dbReference type="ARBA" id="ARBA00022741"/>
    </source>
</evidence>
<keyword evidence="7" id="KW-1185">Reference proteome</keyword>
<evidence type="ECO:0000313" key="7">
    <source>
        <dbReference type="Proteomes" id="UP000254912"/>
    </source>
</evidence>
<dbReference type="SUPFAM" id="SSF50331">
    <property type="entry name" value="MOP-like"/>
    <property type="match status" value="1"/>
</dbReference>
<dbReference type="SUPFAM" id="SSF52540">
    <property type="entry name" value="P-loop containing nucleoside triphosphate hydrolases"/>
    <property type="match status" value="1"/>
</dbReference>
<dbReference type="InterPro" id="IPR015853">
    <property type="entry name" value="ABC_transpr_FbpC"/>
</dbReference>
<keyword evidence="3" id="KW-0547">Nucleotide-binding</keyword>
<dbReference type="SMART" id="SM00382">
    <property type="entry name" value="AAA"/>
    <property type="match status" value="1"/>
</dbReference>
<dbReference type="PROSITE" id="PS00211">
    <property type="entry name" value="ABC_TRANSPORTER_1"/>
    <property type="match status" value="1"/>
</dbReference>
<evidence type="ECO:0000256" key="4">
    <source>
        <dbReference type="ARBA" id="ARBA00022840"/>
    </source>
</evidence>
<proteinExistence type="predicted"/>
<sequence length="350" mass="38442">MDVTFKHVTLTYPNGVEVLHDLDFQIPAGQLIALLGPSGSGKSTTLNLISGLLRATSGTINFGEKDVTKLDALQRGVGMVFQNYALYPHMSVLDNIEFPMKMAKVPRAERRERALELAKLVRVDDQIDKKPGALSGGQQQRVAIARALAKRPSILLLDEPLSNLDARLRVEMREEIRRIQQATKVTTIFVTHDQSEAMHLADKIMILHDGVIQQYAEPQKLYHAPVNQFVAGFIGEPTLNIVSGDAIRESLYQIFGTRTQLIDQVGIRAEAITLAELAEQTIKVPVTISRVTAYGRDYHAQLTMGGHEVVSTEIAPSAPIATEVLANVRLSGLYAFDPVGNRVYPEGGEA</sequence>
<evidence type="ECO:0000256" key="2">
    <source>
        <dbReference type="ARBA" id="ARBA00022475"/>
    </source>
</evidence>
<dbReference type="InterPro" id="IPR017871">
    <property type="entry name" value="ABC_transporter-like_CS"/>
</dbReference>
<dbReference type="InterPro" id="IPR047641">
    <property type="entry name" value="ABC_transpr_MalK/UgpC-like"/>
</dbReference>
<protein>
    <submittedName>
        <fullName evidence="6">Carbohydrate ABC transporter ATP-binding protein (CUT1 family)</fullName>
    </submittedName>
</protein>
<dbReference type="FunFam" id="3.40.50.300:FF:000042">
    <property type="entry name" value="Maltose/maltodextrin ABC transporter, ATP-binding protein"/>
    <property type="match status" value="1"/>
</dbReference>
<dbReference type="GO" id="GO:0005524">
    <property type="term" value="F:ATP binding"/>
    <property type="evidence" value="ECO:0007669"/>
    <property type="project" value="UniProtKB-KW"/>
</dbReference>
<dbReference type="InterPro" id="IPR027417">
    <property type="entry name" value="P-loop_NTPase"/>
</dbReference>
<dbReference type="GO" id="GO:0055052">
    <property type="term" value="C:ATP-binding cassette (ABC) transporter complex, substrate-binding subunit-containing"/>
    <property type="evidence" value="ECO:0007669"/>
    <property type="project" value="TreeGrafter"/>
</dbReference>
<dbReference type="GO" id="GO:0015408">
    <property type="term" value="F:ABC-type ferric iron transporter activity"/>
    <property type="evidence" value="ECO:0007669"/>
    <property type="project" value="InterPro"/>
</dbReference>
<gene>
    <name evidence="6" type="ORF">DFP99_1556</name>
</gene>
<dbReference type="Gene3D" id="2.40.50.100">
    <property type="match status" value="1"/>
</dbReference>
<dbReference type="RefSeq" id="WP_070230654.1">
    <property type="nucleotide sequence ID" value="NZ_BJYO01000007.1"/>
</dbReference>
<dbReference type="GeneID" id="94546676"/>
<keyword evidence="2" id="KW-1003">Cell membrane</keyword>
<dbReference type="EMBL" id="QRAS01000005">
    <property type="protein sequence ID" value="RDL01085.1"/>
    <property type="molecule type" value="Genomic_DNA"/>
</dbReference>
<dbReference type="InterPro" id="IPR003593">
    <property type="entry name" value="AAA+_ATPase"/>
</dbReference>
<organism evidence="6 7">
    <name type="scientific">Weissella soli</name>
    <dbReference type="NCBI Taxonomy" id="155866"/>
    <lineage>
        <taxon>Bacteria</taxon>
        <taxon>Bacillati</taxon>
        <taxon>Bacillota</taxon>
        <taxon>Bacilli</taxon>
        <taxon>Lactobacillales</taxon>
        <taxon>Lactobacillaceae</taxon>
        <taxon>Weissella</taxon>
    </lineage>
</organism>